<dbReference type="AlphaFoldDB" id="N9MXL5"/>
<dbReference type="PANTHER" id="PTHR32063">
    <property type="match status" value="1"/>
</dbReference>
<dbReference type="Gene3D" id="3.30.70.1440">
    <property type="entry name" value="Multidrug efflux transporter AcrB pore domain"/>
    <property type="match status" value="1"/>
</dbReference>
<dbReference type="Proteomes" id="UP000013248">
    <property type="component" value="Unassembled WGS sequence"/>
</dbReference>
<feature type="transmembrane region" description="Helical" evidence="8">
    <location>
        <begin position="465"/>
        <end position="485"/>
    </location>
</feature>
<keyword evidence="7 8" id="KW-0472">Membrane</keyword>
<accession>N9MXL5</accession>
<dbReference type="InterPro" id="IPR004763">
    <property type="entry name" value="CusA-like"/>
</dbReference>
<evidence type="ECO:0000256" key="5">
    <source>
        <dbReference type="ARBA" id="ARBA00022692"/>
    </source>
</evidence>
<dbReference type="PATRIC" id="fig|1217705.3.peg.3381"/>
<feature type="transmembrane region" description="Helical" evidence="8">
    <location>
        <begin position="938"/>
        <end position="963"/>
    </location>
</feature>
<feature type="transmembrane region" description="Helical" evidence="8">
    <location>
        <begin position="497"/>
        <end position="521"/>
    </location>
</feature>
<dbReference type="InterPro" id="IPR027463">
    <property type="entry name" value="AcrB_DN_DC_subdom"/>
</dbReference>
<dbReference type="PANTHER" id="PTHR32063:SF24">
    <property type="entry name" value="CATION EFFLUX SYSTEM (ACRB_ACRD_ACRF FAMILY)"/>
    <property type="match status" value="1"/>
</dbReference>
<proteinExistence type="inferred from homology"/>
<evidence type="ECO:0000256" key="7">
    <source>
        <dbReference type="ARBA" id="ARBA00023136"/>
    </source>
</evidence>
<evidence type="ECO:0000256" key="3">
    <source>
        <dbReference type="ARBA" id="ARBA00022448"/>
    </source>
</evidence>
<comment type="subcellular location">
    <subcellularLocation>
        <location evidence="1">Cell membrane</location>
        <topology evidence="1">Multi-pass membrane protein</topology>
    </subcellularLocation>
</comment>
<gene>
    <name evidence="9" type="ORF">F900_03485</name>
</gene>
<keyword evidence="4" id="KW-1003">Cell membrane</keyword>
<evidence type="ECO:0008006" key="11">
    <source>
        <dbReference type="Google" id="ProtNLM"/>
    </source>
</evidence>
<dbReference type="GO" id="GO:0005886">
    <property type="term" value="C:plasma membrane"/>
    <property type="evidence" value="ECO:0007669"/>
    <property type="project" value="UniProtKB-SubCell"/>
</dbReference>
<protein>
    <recommendedName>
        <fullName evidence="11">Cation efflux system protein CzcA</fullName>
    </recommendedName>
</protein>
<dbReference type="Gene3D" id="3.30.2090.10">
    <property type="entry name" value="Multidrug efflux transporter AcrB TolC docking domain, DN and DC subdomains"/>
    <property type="match status" value="2"/>
</dbReference>
<feature type="transmembrane region" description="Helical" evidence="8">
    <location>
        <begin position="984"/>
        <end position="1003"/>
    </location>
</feature>
<evidence type="ECO:0000313" key="10">
    <source>
        <dbReference type="Proteomes" id="UP000013248"/>
    </source>
</evidence>
<organism evidence="9 10">
    <name type="scientific">Acinetobacter modestus</name>
    <dbReference type="NCBI Taxonomy" id="1776740"/>
    <lineage>
        <taxon>Bacteria</taxon>
        <taxon>Pseudomonadati</taxon>
        <taxon>Pseudomonadota</taxon>
        <taxon>Gammaproteobacteria</taxon>
        <taxon>Moraxellales</taxon>
        <taxon>Moraxellaceae</taxon>
        <taxon>Acinetobacter</taxon>
    </lineage>
</organism>
<evidence type="ECO:0000256" key="6">
    <source>
        <dbReference type="ARBA" id="ARBA00022989"/>
    </source>
</evidence>
<sequence length="1054" mass="115748">MGINSPQFPKPEGLFDRLIQFSIRNAIWVMLFVMTWIAVGIWSYQKLPIDAVPDITNTQVQINTQANGYTALEVEQRITYPIETAMAGIPDLEQTRSISRYGLSQVTIIFKDGTDIYWARQLINQRLQEADGQLPDTVDPVMSPISTGLGEIYQWVVKAKPDAKKEDGTPYSAMDLREIQDWIVRPQLQRVKGVAEINSIGGYNKTYIVSPDLKRLQQLQISLPAFQAALQENNENRGAGFIEENGQQLTVRVPGMLSTVEDIQNITVSVKNGLPIRVADVASVAIGHDLRTGAATYNGEETVLGIAMMMMGENSRTVAQAVDSKIKEIQLTLPKGVEIETVYDRTSLVNKAIKTVQKNLIEGAILVIVILFIFLGNFRAALITACVIPLSMLFTLTGMAEQNISANLMSLGALDFGIIVDGAVVIVENCIRRLAEAQHHAGRLLTRQERFKEVFLAAKQARKPLLFGQAIIMVVYLPIFALTGVEAKMFHPMAMTVVMALLGAMILSVTFVPAAVALFITGEVKEKESRWMQGLKRKYQQILDWAYQFKMVVVALAVSILVLTGVLTTQIGSEFAPQLREGDFALQQMRSPSTGLEQSLRMQENTEKLIMKNFSEVKAVFARTGTAEVATDVMPPNISDAVILLKPRDQWENPKETIDELRSRMQAFLETIPGNNSEFSQPIELRFNELISGVRSDVGIKVFGDDMNVLNTQAQAIAQKVQKISGATAVKVEQTTGLPVLNVDINHALAAQYGLSVKTIQDVVAASVGGQNVGQILQGDRRFDFEIRLPDEQRTAQNLAQLPIQLPNGGLIQLQDVAKVETISGMSQVGRENGKRRVIVTANVEGRDLGSFVQELQATLKQQPLPAGYWLEFGGQFENLASAAARMQIVIPLALITIFILLMAVFHNLKESLLVFSGVPFALSGGLVALWLRDIPLSMSAGVGFIALSGVAVLNGLVMLSFIKELREQFNVHKATWQGAILRLRPVLMTAFVASLGFIPMAIATGTGAEVQRPLATVVIGGIISSTLLTLLILPVVYRWMNEAKEAKSQETAI</sequence>
<dbReference type="SUPFAM" id="SSF82866">
    <property type="entry name" value="Multidrug efflux transporter AcrB transmembrane domain"/>
    <property type="match status" value="2"/>
</dbReference>
<dbReference type="NCBIfam" id="TIGR00914">
    <property type="entry name" value="2A0601"/>
    <property type="match status" value="1"/>
</dbReference>
<dbReference type="EMBL" id="APRP01000034">
    <property type="protein sequence ID" value="ENW98015.1"/>
    <property type="molecule type" value="Genomic_DNA"/>
</dbReference>
<dbReference type="STRING" id="1217705.F900_03485"/>
<dbReference type="SUPFAM" id="SSF82714">
    <property type="entry name" value="Multidrug efflux transporter AcrB TolC docking domain, DN and DC subdomains"/>
    <property type="match status" value="2"/>
</dbReference>
<dbReference type="InterPro" id="IPR001036">
    <property type="entry name" value="Acrflvin-R"/>
</dbReference>
<evidence type="ECO:0000256" key="1">
    <source>
        <dbReference type="ARBA" id="ARBA00004651"/>
    </source>
</evidence>
<dbReference type="Gene3D" id="1.20.1640.10">
    <property type="entry name" value="Multidrug efflux transporter AcrB transmembrane domain"/>
    <property type="match status" value="2"/>
</dbReference>
<evidence type="ECO:0000256" key="8">
    <source>
        <dbReference type="SAM" id="Phobius"/>
    </source>
</evidence>
<dbReference type="GO" id="GO:0008324">
    <property type="term" value="F:monoatomic cation transmembrane transporter activity"/>
    <property type="evidence" value="ECO:0007669"/>
    <property type="project" value="InterPro"/>
</dbReference>
<name>N9MXL5_9GAMM</name>
<comment type="caution">
    <text evidence="9">The sequence shown here is derived from an EMBL/GenBank/DDBJ whole genome shotgun (WGS) entry which is preliminary data.</text>
</comment>
<keyword evidence="3" id="KW-0813">Transport</keyword>
<feature type="transmembrane region" description="Helical" evidence="8">
    <location>
        <begin position="26"/>
        <end position="44"/>
    </location>
</feature>
<keyword evidence="5 8" id="KW-0812">Transmembrane</keyword>
<dbReference type="RefSeq" id="WP_005219427.1">
    <property type="nucleotide sequence ID" value="NZ_KB850089.1"/>
</dbReference>
<evidence type="ECO:0000256" key="2">
    <source>
        <dbReference type="ARBA" id="ARBA00010942"/>
    </source>
</evidence>
<dbReference type="Gene3D" id="3.30.70.1320">
    <property type="entry name" value="Multidrug efflux transporter AcrB pore domain like"/>
    <property type="match status" value="1"/>
</dbReference>
<feature type="transmembrane region" description="Helical" evidence="8">
    <location>
        <begin position="542"/>
        <end position="567"/>
    </location>
</feature>
<feature type="transmembrane region" description="Helical" evidence="8">
    <location>
        <begin position="1015"/>
        <end position="1038"/>
    </location>
</feature>
<reference evidence="9 10" key="1">
    <citation type="submission" date="2013-02" db="EMBL/GenBank/DDBJ databases">
        <title>The Genome Sequence of Acinetobacter sp. ANC 3862.</title>
        <authorList>
            <consortium name="The Broad Institute Genome Sequencing Platform"/>
            <consortium name="The Broad Institute Genome Sequencing Center for Infectious Disease"/>
            <person name="Cerqueira G."/>
            <person name="Feldgarden M."/>
            <person name="Courvalin P."/>
            <person name="Perichon B."/>
            <person name="Grillot-Courvalin C."/>
            <person name="Clermont D."/>
            <person name="Rocha E."/>
            <person name="Yoon E.-J."/>
            <person name="Nemec A."/>
            <person name="Walker B."/>
            <person name="Young S.K."/>
            <person name="Zeng Q."/>
            <person name="Gargeya S."/>
            <person name="Fitzgerald M."/>
            <person name="Haas B."/>
            <person name="Abouelleil A."/>
            <person name="Alvarado L."/>
            <person name="Arachchi H.M."/>
            <person name="Berlin A.M."/>
            <person name="Chapman S.B."/>
            <person name="Dewar J."/>
            <person name="Goldberg J."/>
            <person name="Griggs A."/>
            <person name="Gujja S."/>
            <person name="Hansen M."/>
            <person name="Howarth C."/>
            <person name="Imamovic A."/>
            <person name="Larimer J."/>
            <person name="McCowan C."/>
            <person name="Murphy C."/>
            <person name="Neiman D."/>
            <person name="Pearson M."/>
            <person name="Priest M."/>
            <person name="Roberts A."/>
            <person name="Saif S."/>
            <person name="Shea T."/>
            <person name="Sisk P."/>
            <person name="Sykes S."/>
            <person name="Wortman J."/>
            <person name="Nusbaum C."/>
            <person name="Birren B."/>
        </authorList>
    </citation>
    <scope>NUCLEOTIDE SEQUENCE [LARGE SCALE GENOMIC DNA]</scope>
    <source>
        <strain evidence="9 10">ANC 3862</strain>
    </source>
</reference>
<dbReference type="eggNOG" id="COG3696">
    <property type="taxonomic scope" value="Bacteria"/>
</dbReference>
<comment type="similarity">
    <text evidence="2">Belongs to the resistance-nodulation-cell division (RND) (TC 2.A.6) family.</text>
</comment>
<feature type="transmembrane region" description="Helical" evidence="8">
    <location>
        <begin position="889"/>
        <end position="906"/>
    </location>
</feature>
<evidence type="ECO:0000313" key="9">
    <source>
        <dbReference type="EMBL" id="ENW98015.1"/>
    </source>
</evidence>
<dbReference type="Pfam" id="PF00873">
    <property type="entry name" value="ACR_tran"/>
    <property type="match status" value="1"/>
</dbReference>
<evidence type="ECO:0000256" key="4">
    <source>
        <dbReference type="ARBA" id="ARBA00022475"/>
    </source>
</evidence>
<dbReference type="Gene3D" id="3.30.70.1430">
    <property type="entry name" value="Multidrug efflux transporter AcrB pore domain"/>
    <property type="match status" value="2"/>
</dbReference>
<feature type="transmembrane region" description="Helical" evidence="8">
    <location>
        <begin position="359"/>
        <end position="375"/>
    </location>
</feature>
<dbReference type="GO" id="GO:0042910">
    <property type="term" value="F:xenobiotic transmembrane transporter activity"/>
    <property type="evidence" value="ECO:0007669"/>
    <property type="project" value="TreeGrafter"/>
</dbReference>
<keyword evidence="6 8" id="KW-1133">Transmembrane helix</keyword>
<dbReference type="PRINTS" id="PR00702">
    <property type="entry name" value="ACRIFLAVINRP"/>
</dbReference>
<feature type="transmembrane region" description="Helical" evidence="8">
    <location>
        <begin position="913"/>
        <end position="932"/>
    </location>
</feature>
<dbReference type="SUPFAM" id="SSF82693">
    <property type="entry name" value="Multidrug efflux transporter AcrB pore domain, PN1, PN2, PC1 and PC2 subdomains"/>
    <property type="match status" value="3"/>
</dbReference>
<dbReference type="HOGENOM" id="CLU_002755_1_2_6"/>